<comment type="caution">
    <text evidence="8">The sequence shown here is derived from an EMBL/GenBank/DDBJ whole genome shotgun (WGS) entry which is preliminary data.</text>
</comment>
<dbReference type="InterPro" id="IPR039121">
    <property type="entry name" value="NUDT19"/>
</dbReference>
<evidence type="ECO:0000256" key="1">
    <source>
        <dbReference type="ARBA" id="ARBA00001936"/>
    </source>
</evidence>
<dbReference type="PROSITE" id="PS51462">
    <property type="entry name" value="NUDIX"/>
    <property type="match status" value="1"/>
</dbReference>
<evidence type="ECO:0000256" key="3">
    <source>
        <dbReference type="ARBA" id="ARBA00022723"/>
    </source>
</evidence>
<reference evidence="8 9" key="1">
    <citation type="submission" date="2017-04" db="EMBL/GenBank/DDBJ databases">
        <title>Draft genome sequence of Tuber borchii Vittad., a whitish edible truffle.</title>
        <authorList>
            <consortium name="DOE Joint Genome Institute"/>
            <person name="Murat C."/>
            <person name="Kuo A."/>
            <person name="Barry K.W."/>
            <person name="Clum A."/>
            <person name="Dockter R.B."/>
            <person name="Fauchery L."/>
            <person name="Iotti M."/>
            <person name="Kohler A."/>
            <person name="Labutti K."/>
            <person name="Lindquist E.A."/>
            <person name="Lipzen A."/>
            <person name="Ohm R.A."/>
            <person name="Wang M."/>
            <person name="Grigoriev I.V."/>
            <person name="Zambonelli A."/>
            <person name="Martin F.M."/>
        </authorList>
    </citation>
    <scope>NUCLEOTIDE SEQUENCE [LARGE SCALE GENOMIC DNA]</scope>
    <source>
        <strain evidence="8 9">Tbo3840</strain>
    </source>
</reference>
<dbReference type="GO" id="GO:0016818">
    <property type="term" value="F:hydrolase activity, acting on acid anhydrides, in phosphorus-containing anhydrides"/>
    <property type="evidence" value="ECO:0007669"/>
    <property type="project" value="InterPro"/>
</dbReference>
<evidence type="ECO:0000259" key="7">
    <source>
        <dbReference type="PROSITE" id="PS51462"/>
    </source>
</evidence>
<name>A0A2T6ZNR6_TUBBO</name>
<keyword evidence="3" id="KW-0479">Metal-binding</keyword>
<evidence type="ECO:0000256" key="6">
    <source>
        <dbReference type="ARBA" id="ARBA00023211"/>
    </source>
</evidence>
<dbReference type="InterPro" id="IPR015797">
    <property type="entry name" value="NUDIX_hydrolase-like_dom_sf"/>
</dbReference>
<feature type="domain" description="Nudix hydrolase" evidence="7">
    <location>
        <begin position="12"/>
        <end position="194"/>
    </location>
</feature>
<dbReference type="EMBL" id="NESQ01000162">
    <property type="protein sequence ID" value="PUU77138.1"/>
    <property type="molecule type" value="Genomic_DNA"/>
</dbReference>
<keyword evidence="5" id="KW-0460">Magnesium</keyword>
<keyword evidence="9" id="KW-1185">Reference proteome</keyword>
<evidence type="ECO:0000256" key="5">
    <source>
        <dbReference type="ARBA" id="ARBA00022842"/>
    </source>
</evidence>
<organism evidence="8 9">
    <name type="scientific">Tuber borchii</name>
    <name type="common">White truffle</name>
    <dbReference type="NCBI Taxonomy" id="42251"/>
    <lineage>
        <taxon>Eukaryota</taxon>
        <taxon>Fungi</taxon>
        <taxon>Dikarya</taxon>
        <taxon>Ascomycota</taxon>
        <taxon>Pezizomycotina</taxon>
        <taxon>Pezizomycetes</taxon>
        <taxon>Pezizales</taxon>
        <taxon>Tuberaceae</taxon>
        <taxon>Tuber</taxon>
    </lineage>
</organism>
<dbReference type="GO" id="GO:0046872">
    <property type="term" value="F:metal ion binding"/>
    <property type="evidence" value="ECO:0007669"/>
    <property type="project" value="UniProtKB-KW"/>
</dbReference>
<dbReference type="AlphaFoldDB" id="A0A2T6ZNR6"/>
<proteinExistence type="predicted"/>
<dbReference type="SUPFAM" id="SSF55811">
    <property type="entry name" value="Nudix"/>
    <property type="match status" value="1"/>
</dbReference>
<protein>
    <submittedName>
        <fullName evidence="8">NUDIX domain-domain-containing protein</fullName>
    </submittedName>
</protein>
<keyword evidence="4" id="KW-0378">Hydrolase</keyword>
<dbReference type="Pfam" id="PF00293">
    <property type="entry name" value="NUDIX"/>
    <property type="match status" value="1"/>
</dbReference>
<dbReference type="InterPro" id="IPR000086">
    <property type="entry name" value="NUDIX_hydrolase_dom"/>
</dbReference>
<evidence type="ECO:0000313" key="8">
    <source>
        <dbReference type="EMBL" id="PUU77138.1"/>
    </source>
</evidence>
<comment type="cofactor">
    <cofactor evidence="1">
        <name>Mn(2+)</name>
        <dbReference type="ChEBI" id="CHEBI:29035"/>
    </cofactor>
</comment>
<gene>
    <name evidence="8" type="ORF">B9Z19DRAFT_1102021</name>
</gene>
<dbReference type="OrthoDB" id="1695362at2759"/>
<dbReference type="PANTHER" id="PTHR12318:SF0">
    <property type="entry name" value="ACYL-COENZYME A DIPHOSPHATASE NUDT19"/>
    <property type="match status" value="1"/>
</dbReference>
<dbReference type="Proteomes" id="UP000244722">
    <property type="component" value="Unassembled WGS sequence"/>
</dbReference>
<dbReference type="STRING" id="42251.A0A2T6ZNR6"/>
<dbReference type="CDD" id="cd18870">
    <property type="entry name" value="NUDIX_AcylCoAdiphos_Nudt19"/>
    <property type="match status" value="1"/>
</dbReference>
<sequence length="280" mass="30706">MSSAAVPKTPAVPRLSASLILLNPQNELLLVHRPAHSSTYPNSHVFPGGVVSSQDTPTPTTPLLETLKLCALRETFEETGILLTMTPPPSTLTPPLLAEARKAIHNSTLTFPSFLQSYDLTPNTSALHPFTKWITPKTMFRRFESQIFVTFVDGKQVPSHDGEVEILSAKCLMPSRVLEMSKNGEMVLFPPQLYLITRIEEYLSGDNGGKKVLEIADGEFGAMVMEPHPIRVLDGGKRVVMGLGERGDKEWSVIIEVPGDGKKGEPKGAELVRREDVAKL</sequence>
<evidence type="ECO:0000313" key="9">
    <source>
        <dbReference type="Proteomes" id="UP000244722"/>
    </source>
</evidence>
<dbReference type="PANTHER" id="PTHR12318">
    <property type="entry name" value="TESTOSTERONE-REGULATED PROTEIN RP2"/>
    <property type="match status" value="1"/>
</dbReference>
<evidence type="ECO:0000256" key="2">
    <source>
        <dbReference type="ARBA" id="ARBA00001946"/>
    </source>
</evidence>
<dbReference type="GO" id="GO:0005739">
    <property type="term" value="C:mitochondrion"/>
    <property type="evidence" value="ECO:0007669"/>
    <property type="project" value="TreeGrafter"/>
</dbReference>
<comment type="cofactor">
    <cofactor evidence="2">
        <name>Mg(2+)</name>
        <dbReference type="ChEBI" id="CHEBI:18420"/>
    </cofactor>
</comment>
<accession>A0A2T6ZNR6</accession>
<keyword evidence="6" id="KW-0464">Manganese</keyword>
<dbReference type="Gene3D" id="3.90.79.10">
    <property type="entry name" value="Nucleoside Triphosphate Pyrophosphohydrolase"/>
    <property type="match status" value="1"/>
</dbReference>
<evidence type="ECO:0000256" key="4">
    <source>
        <dbReference type="ARBA" id="ARBA00022801"/>
    </source>
</evidence>